<evidence type="ECO:0000256" key="5">
    <source>
        <dbReference type="SAM" id="MobiDB-lite"/>
    </source>
</evidence>
<feature type="compositionally biased region" description="Polar residues" evidence="5">
    <location>
        <begin position="128"/>
        <end position="155"/>
    </location>
</feature>
<keyword evidence="2" id="KW-0479">Metal-binding</keyword>
<proteinExistence type="predicted"/>
<comment type="subcellular location">
    <subcellularLocation>
        <location evidence="1">Nucleus</location>
    </subcellularLocation>
</comment>
<evidence type="ECO:0000256" key="4">
    <source>
        <dbReference type="ARBA" id="ARBA00023242"/>
    </source>
</evidence>
<dbReference type="PANTHER" id="PTHR46910">
    <property type="entry name" value="TRANSCRIPTION FACTOR PDR1"/>
    <property type="match status" value="1"/>
</dbReference>
<feature type="region of interest" description="Disordered" evidence="5">
    <location>
        <begin position="120"/>
        <end position="178"/>
    </location>
</feature>
<dbReference type="GO" id="GO:0000981">
    <property type="term" value="F:DNA-binding transcription factor activity, RNA polymerase II-specific"/>
    <property type="evidence" value="ECO:0007669"/>
    <property type="project" value="InterPro"/>
</dbReference>
<dbReference type="Pfam" id="PF04082">
    <property type="entry name" value="Fungal_trans"/>
    <property type="match status" value="1"/>
</dbReference>
<reference evidence="7 8" key="1">
    <citation type="submission" date="2016-07" db="EMBL/GenBank/DDBJ databases">
        <title>Pervasive Adenine N6-methylation of Active Genes in Fungi.</title>
        <authorList>
            <consortium name="DOE Joint Genome Institute"/>
            <person name="Mondo S.J."/>
            <person name="Dannebaum R.O."/>
            <person name="Kuo R.C."/>
            <person name="Labutti K."/>
            <person name="Haridas S."/>
            <person name="Kuo A."/>
            <person name="Salamov A."/>
            <person name="Ahrendt S.R."/>
            <person name="Lipzen A."/>
            <person name="Sullivan W."/>
            <person name="Andreopoulos W.B."/>
            <person name="Clum A."/>
            <person name="Lindquist E."/>
            <person name="Daum C."/>
            <person name="Ramamoorthy G.K."/>
            <person name="Gryganskyi A."/>
            <person name="Culley D."/>
            <person name="Magnuson J.K."/>
            <person name="James T.Y."/>
            <person name="O'Malley M.A."/>
            <person name="Stajich J.E."/>
            <person name="Spatafora J.W."/>
            <person name="Visel A."/>
            <person name="Grigoriev I.V."/>
        </authorList>
    </citation>
    <scope>NUCLEOTIDE SEQUENCE [LARGE SCALE GENOMIC DNA]</scope>
    <source>
        <strain evidence="7 8">NRRL 1336</strain>
    </source>
</reference>
<evidence type="ECO:0000313" key="8">
    <source>
        <dbReference type="Proteomes" id="UP000193560"/>
    </source>
</evidence>
<evidence type="ECO:0000256" key="3">
    <source>
        <dbReference type="ARBA" id="ARBA00023125"/>
    </source>
</evidence>
<dbReference type="InterPro" id="IPR007219">
    <property type="entry name" value="XnlR_reg_dom"/>
</dbReference>
<gene>
    <name evidence="7" type="ORF">BCR42DRAFT_486834</name>
</gene>
<protein>
    <submittedName>
        <fullName evidence="7">Fungal-specific transcription factor domain-domain-containing protein</fullName>
    </submittedName>
</protein>
<keyword evidence="3" id="KW-0238">DNA-binding</keyword>
<organism evidence="7 8">
    <name type="scientific">Absidia repens</name>
    <dbReference type="NCBI Taxonomy" id="90262"/>
    <lineage>
        <taxon>Eukaryota</taxon>
        <taxon>Fungi</taxon>
        <taxon>Fungi incertae sedis</taxon>
        <taxon>Mucoromycota</taxon>
        <taxon>Mucoromycotina</taxon>
        <taxon>Mucoromycetes</taxon>
        <taxon>Mucorales</taxon>
        <taxon>Cunninghamellaceae</taxon>
        <taxon>Absidia</taxon>
    </lineage>
</organism>
<dbReference type="Pfam" id="PF00172">
    <property type="entry name" value="Zn_clus"/>
    <property type="match status" value="1"/>
</dbReference>
<keyword evidence="4" id="KW-0539">Nucleus</keyword>
<dbReference type="PANTHER" id="PTHR46910:SF3">
    <property type="entry name" value="HALOTOLERANCE PROTEIN 9-RELATED"/>
    <property type="match status" value="1"/>
</dbReference>
<dbReference type="Gene3D" id="4.10.240.10">
    <property type="entry name" value="Zn(2)-C6 fungal-type DNA-binding domain"/>
    <property type="match status" value="1"/>
</dbReference>
<dbReference type="EMBL" id="MCGE01000002">
    <property type="protein sequence ID" value="ORZ24584.1"/>
    <property type="molecule type" value="Genomic_DNA"/>
</dbReference>
<name>A0A1X2IZ22_9FUNG</name>
<comment type="caution">
    <text evidence="7">The sequence shown here is derived from an EMBL/GenBank/DDBJ whole genome shotgun (WGS) entry which is preliminary data.</text>
</comment>
<evidence type="ECO:0000313" key="7">
    <source>
        <dbReference type="EMBL" id="ORZ24584.1"/>
    </source>
</evidence>
<feature type="compositionally biased region" description="Polar residues" evidence="5">
    <location>
        <begin position="237"/>
        <end position="264"/>
    </location>
</feature>
<dbReference type="SMART" id="SM00906">
    <property type="entry name" value="Fungal_trans"/>
    <property type="match status" value="1"/>
</dbReference>
<dbReference type="SUPFAM" id="SSF57701">
    <property type="entry name" value="Zn2/Cys6 DNA-binding domain"/>
    <property type="match status" value="1"/>
</dbReference>
<evidence type="ECO:0000256" key="2">
    <source>
        <dbReference type="ARBA" id="ARBA00022723"/>
    </source>
</evidence>
<dbReference type="GO" id="GO:0008270">
    <property type="term" value="F:zinc ion binding"/>
    <property type="evidence" value="ECO:0007669"/>
    <property type="project" value="InterPro"/>
</dbReference>
<dbReference type="SMART" id="SM00066">
    <property type="entry name" value="GAL4"/>
    <property type="match status" value="1"/>
</dbReference>
<dbReference type="GO" id="GO:0006351">
    <property type="term" value="P:DNA-templated transcription"/>
    <property type="evidence" value="ECO:0007669"/>
    <property type="project" value="InterPro"/>
</dbReference>
<dbReference type="STRING" id="90262.A0A1X2IZ22"/>
<dbReference type="CDD" id="cd12148">
    <property type="entry name" value="fungal_TF_MHR"/>
    <property type="match status" value="1"/>
</dbReference>
<dbReference type="AlphaFoldDB" id="A0A1X2IZ22"/>
<dbReference type="CDD" id="cd00067">
    <property type="entry name" value="GAL4"/>
    <property type="match status" value="1"/>
</dbReference>
<dbReference type="InterPro" id="IPR050987">
    <property type="entry name" value="AtrR-like"/>
</dbReference>
<feature type="compositionally biased region" description="Polar residues" evidence="5">
    <location>
        <begin position="273"/>
        <end position="298"/>
    </location>
</feature>
<dbReference type="InterPro" id="IPR001138">
    <property type="entry name" value="Zn2Cys6_DnaBD"/>
</dbReference>
<evidence type="ECO:0000256" key="1">
    <source>
        <dbReference type="ARBA" id="ARBA00004123"/>
    </source>
</evidence>
<feature type="region of interest" description="Disordered" evidence="5">
    <location>
        <begin position="31"/>
        <end position="53"/>
    </location>
</feature>
<keyword evidence="8" id="KW-1185">Reference proteome</keyword>
<accession>A0A1X2IZ22</accession>
<feature type="domain" description="Zn(2)-C6 fungal-type" evidence="6">
    <location>
        <begin position="56"/>
        <end position="87"/>
    </location>
</feature>
<dbReference type="PROSITE" id="PS50048">
    <property type="entry name" value="ZN2_CY6_FUNGAL_2"/>
    <property type="match status" value="1"/>
</dbReference>
<dbReference type="GO" id="GO:0005634">
    <property type="term" value="C:nucleus"/>
    <property type="evidence" value="ECO:0007669"/>
    <property type="project" value="UniProtKB-SubCell"/>
</dbReference>
<dbReference type="InterPro" id="IPR036864">
    <property type="entry name" value="Zn2-C6_fun-type_DNA-bd_sf"/>
</dbReference>
<feature type="compositionally biased region" description="Low complexity" evidence="5">
    <location>
        <begin position="208"/>
        <end position="236"/>
    </location>
</feature>
<dbReference type="GO" id="GO:0003677">
    <property type="term" value="F:DNA binding"/>
    <property type="evidence" value="ECO:0007669"/>
    <property type="project" value="UniProtKB-KW"/>
</dbReference>
<dbReference type="Proteomes" id="UP000193560">
    <property type="component" value="Unassembled WGS sequence"/>
</dbReference>
<feature type="region of interest" description="Disordered" evidence="5">
    <location>
        <begin position="200"/>
        <end position="298"/>
    </location>
</feature>
<feature type="compositionally biased region" description="Polar residues" evidence="5">
    <location>
        <begin position="31"/>
        <end position="42"/>
    </location>
</feature>
<dbReference type="OrthoDB" id="1924787at2759"/>
<sequence length="920" mass="100595">MSWPPQSPVPSSSISTLSTGTAAHINWHNQQQASSQIETQMQSPPSSSKRSRISRACDTCRKKKIKCNVDNCFPCTTCQQYDWDCTFNETSRKRGPPKGYIGGLEARLERMEHLLCKIQGTDPGNDVAATQPTSPLRLTIVDSNSPPSATENSTYAPLGDSPTGQPSGNPTLPPKGKVVRYLGSSSGLYLVNDILRTRTQSSNSVNESSVLASSPLSSLSSSSSTSSSPSIIATATMHTNYGNDHPSGNDTTGSDSAHGATSSGKPAAFHQSAFKSPTAENTKLTDSSTTRLTPNYDNSFTSLKTDHGTCRLRRVNGFDDDLVMVRDDTEDETKAQAVAANEQETMDSIVPRSILAGLIKVYFDDDCRTLPILDQEEFTNSFEGKTTALPAPLLTYAICSYACFLVPSNHQLFIKSGLNRNKIFQALFDRAGMFLRAEYLIPKIQTIQALVLLSAHPTYISKSNRNWILAGMAVRMAQDLGLHRLVTNDGCSMDVIERRRRLWYSVYLTDRWCCCVLGRPLAIADSDCDVDLPSADAGDQPGKYALFVNLVKLSGILGEVLRRIYSSKAKSLGYGTHIMEQTVWSLDKMLKEWFDQVPSEYLITPEQLKGMKGVEHTYKNVFRLGGPLTVCYYAVIILLFRPFLVFERCTHHSSKLFDDAPKRCMDAAKHSIDVARHIPKDQIPRFGWNFAAYSVFQAALIHIYNGTNNDPFIAQTSRSYIRIAIGECVAPLSKDIPFGPPILQFLEILLHLTKTDSPIRSPSSPNKASGAATTTMATTAEAATLPISDKSSTSHLPASFRSITSDIPYASGLPPTHTPSGSSMSSQHFAAGSTLDTTNLISSMLPNATYGSNRSDLINSTTAQDLLLQNPSNPMTQASWQMLFSFPGAPFTNTTNNASEFDLSWGSMYTDDQGNPNFGL</sequence>
<evidence type="ECO:0000259" key="6">
    <source>
        <dbReference type="PROSITE" id="PS50048"/>
    </source>
</evidence>
<dbReference type="PROSITE" id="PS00463">
    <property type="entry name" value="ZN2_CY6_FUNGAL_1"/>
    <property type="match status" value="1"/>
</dbReference>